<proteinExistence type="predicted"/>
<keyword evidence="2" id="KW-1185">Reference proteome</keyword>
<dbReference type="EMBL" id="FWXO01000003">
    <property type="protein sequence ID" value="SMC61407.1"/>
    <property type="molecule type" value="Genomic_DNA"/>
</dbReference>
<evidence type="ECO:0000313" key="2">
    <source>
        <dbReference type="Proteomes" id="UP000192360"/>
    </source>
</evidence>
<gene>
    <name evidence="1" type="ORF">SAMN05660703_2022</name>
</gene>
<dbReference type="Pfam" id="PF16267">
    <property type="entry name" value="DUF4920"/>
    <property type="match status" value="1"/>
</dbReference>
<evidence type="ECO:0000313" key="1">
    <source>
        <dbReference type="EMBL" id="SMC61407.1"/>
    </source>
</evidence>
<dbReference type="AlphaFoldDB" id="A0A1W2AL36"/>
<protein>
    <recommendedName>
        <fullName evidence="3">DUF4920 domain-containing protein</fullName>
    </recommendedName>
</protein>
<organism evidence="1 2">
    <name type="scientific">Cellulophaga tyrosinoxydans</name>
    <dbReference type="NCBI Taxonomy" id="504486"/>
    <lineage>
        <taxon>Bacteria</taxon>
        <taxon>Pseudomonadati</taxon>
        <taxon>Bacteroidota</taxon>
        <taxon>Flavobacteriia</taxon>
        <taxon>Flavobacteriales</taxon>
        <taxon>Flavobacteriaceae</taxon>
        <taxon>Cellulophaga</taxon>
    </lineage>
</organism>
<name>A0A1W2AL36_9FLAO</name>
<reference evidence="1 2" key="1">
    <citation type="submission" date="2017-04" db="EMBL/GenBank/DDBJ databases">
        <authorList>
            <person name="Afonso C.L."/>
            <person name="Miller P.J."/>
            <person name="Scott M.A."/>
            <person name="Spackman E."/>
            <person name="Goraichik I."/>
            <person name="Dimitrov K.M."/>
            <person name="Suarez D.L."/>
            <person name="Swayne D.E."/>
        </authorList>
    </citation>
    <scope>NUCLEOTIDE SEQUENCE [LARGE SCALE GENOMIC DNA]</scope>
    <source>
        <strain evidence="1 2">DSM 21164</strain>
    </source>
</reference>
<accession>A0A1W2AL36</accession>
<dbReference type="InterPro" id="IPR032577">
    <property type="entry name" value="DUF4920"/>
</dbReference>
<sequence>MKRINILLVFILLFAACKGQNKEANTEVETKSTTEYTSIGVAIDENGAILSDEMTSKFQNLIVSDTLKTKFSATVTEVCQSKGCWMKLKLENGEEAMVKFKDYGFFMPKDIAGKEVIVNGLAFIEEMSVEEQKHYAEDAGESKEVIAAITAPKKTYRFEADGVLLKK</sequence>
<dbReference type="RefSeq" id="WP_084061368.1">
    <property type="nucleotide sequence ID" value="NZ_FWXO01000003.1"/>
</dbReference>
<dbReference type="Proteomes" id="UP000192360">
    <property type="component" value="Unassembled WGS sequence"/>
</dbReference>
<dbReference type="PROSITE" id="PS51257">
    <property type="entry name" value="PROKAR_LIPOPROTEIN"/>
    <property type="match status" value="1"/>
</dbReference>
<dbReference type="STRING" id="504486.SAMN05660703_2022"/>
<dbReference type="OrthoDB" id="129527at2"/>
<evidence type="ECO:0008006" key="3">
    <source>
        <dbReference type="Google" id="ProtNLM"/>
    </source>
</evidence>